<proteinExistence type="inferred from homology"/>
<feature type="compositionally biased region" description="Basic and acidic residues" evidence="7">
    <location>
        <begin position="908"/>
        <end position="951"/>
    </location>
</feature>
<dbReference type="EMBL" id="CM002045">
    <property type="protein sequence ID" value="EPT27321.1"/>
    <property type="molecule type" value="Genomic_DNA"/>
</dbReference>
<evidence type="ECO:0000256" key="8">
    <source>
        <dbReference type="SAM" id="Phobius"/>
    </source>
</evidence>
<dbReference type="VEuPathDB" id="ToxoDB:TGME49_228730"/>
<reference evidence="9" key="1">
    <citation type="submission" date="2013-04" db="EMBL/GenBank/DDBJ databases">
        <authorList>
            <person name="Sibley D."/>
            <person name="Venepally P."/>
            <person name="Karamycheva S."/>
            <person name="Hadjithomas M."/>
            <person name="Khan A."/>
            <person name="Brunk B."/>
            <person name="Roos D."/>
            <person name="Caler E."/>
            <person name="Lorenzi H."/>
        </authorList>
    </citation>
    <scope>NUCLEOTIDE SEQUENCE [LARGE SCALE GENOMIC DNA]</scope>
    <source>
        <strain evidence="9">ME49</strain>
    </source>
</reference>
<feature type="transmembrane region" description="Helical" evidence="8">
    <location>
        <begin position="1199"/>
        <end position="1219"/>
    </location>
</feature>
<dbReference type="Pfam" id="PF08627">
    <property type="entry name" value="CRT-like"/>
    <property type="match status" value="1"/>
</dbReference>
<feature type="transmembrane region" description="Helical" evidence="8">
    <location>
        <begin position="88"/>
        <end position="112"/>
    </location>
</feature>
<feature type="region of interest" description="Disordered" evidence="7">
    <location>
        <begin position="1"/>
        <end position="49"/>
    </location>
</feature>
<evidence type="ECO:0000256" key="2">
    <source>
        <dbReference type="ARBA" id="ARBA00006690"/>
    </source>
</evidence>
<comment type="similarity">
    <text evidence="2">Belongs to the CRT-like transporter family.</text>
</comment>
<feature type="transmembrane region" description="Helical" evidence="8">
    <location>
        <begin position="256"/>
        <end position="276"/>
    </location>
</feature>
<feature type="compositionally biased region" description="Polar residues" evidence="7">
    <location>
        <begin position="608"/>
        <end position="626"/>
    </location>
</feature>
<dbReference type="Proteomes" id="UP000001529">
    <property type="component" value="Chromosome X"/>
</dbReference>
<evidence type="ECO:0000256" key="6">
    <source>
        <dbReference type="ARBA" id="ARBA00023136"/>
    </source>
</evidence>
<dbReference type="SUPFAM" id="SSF103481">
    <property type="entry name" value="Multidrug resistance efflux transporter EmrE"/>
    <property type="match status" value="1"/>
</dbReference>
<feature type="transmembrane region" description="Helical" evidence="8">
    <location>
        <begin position="1140"/>
        <end position="1160"/>
    </location>
</feature>
<feature type="compositionally biased region" description="Basic and acidic residues" evidence="7">
    <location>
        <begin position="628"/>
        <end position="642"/>
    </location>
</feature>
<feature type="compositionally biased region" description="Polar residues" evidence="7">
    <location>
        <begin position="518"/>
        <end position="537"/>
    </location>
</feature>
<accession>S8EV89</accession>
<evidence type="ECO:0000256" key="7">
    <source>
        <dbReference type="SAM" id="MobiDB-lite"/>
    </source>
</evidence>
<comment type="subcellular location">
    <subcellularLocation>
        <location evidence="1">Membrane</location>
        <topology evidence="1">Multi-pass membrane protein</topology>
    </subcellularLocation>
</comment>
<feature type="compositionally biased region" description="Low complexity" evidence="7">
    <location>
        <begin position="39"/>
        <end position="49"/>
    </location>
</feature>
<feature type="region of interest" description="Disordered" evidence="7">
    <location>
        <begin position="331"/>
        <end position="435"/>
    </location>
</feature>
<name>S8EV89_TOXGM</name>
<dbReference type="InterPro" id="IPR013936">
    <property type="entry name" value="CRT-like"/>
</dbReference>
<feature type="transmembrane region" description="Helical" evidence="8">
    <location>
        <begin position="1167"/>
        <end position="1187"/>
    </location>
</feature>
<feature type="region of interest" description="Disordered" evidence="7">
    <location>
        <begin position="495"/>
        <end position="751"/>
    </location>
</feature>
<evidence type="ECO:0000256" key="4">
    <source>
        <dbReference type="ARBA" id="ARBA00022692"/>
    </source>
</evidence>
<feature type="compositionally biased region" description="Basic and acidic residues" evidence="7">
    <location>
        <begin position="1045"/>
        <end position="1057"/>
    </location>
</feature>
<evidence type="ECO:0000256" key="5">
    <source>
        <dbReference type="ARBA" id="ARBA00022989"/>
    </source>
</evidence>
<evidence type="ECO:0008006" key="11">
    <source>
        <dbReference type="Google" id="ProtNLM"/>
    </source>
</evidence>
<dbReference type="InterPro" id="IPR037185">
    <property type="entry name" value="EmrE-like"/>
</dbReference>
<evidence type="ECO:0000256" key="3">
    <source>
        <dbReference type="ARBA" id="ARBA00022448"/>
    </source>
</evidence>
<dbReference type="KEGG" id="tgo:TGME49_228730"/>
<feature type="region of interest" description="Disordered" evidence="7">
    <location>
        <begin position="824"/>
        <end position="1057"/>
    </location>
</feature>
<evidence type="ECO:0000313" key="9">
    <source>
        <dbReference type="EMBL" id="EPT27321.1"/>
    </source>
</evidence>
<feature type="compositionally biased region" description="Basic and acidic residues" evidence="7">
    <location>
        <begin position="367"/>
        <end position="377"/>
    </location>
</feature>
<feature type="compositionally biased region" description="Gly residues" evidence="7">
    <location>
        <begin position="423"/>
        <end position="433"/>
    </location>
</feature>
<sequence>MARSTHQTPGVLPRRPAGSRISEESQDDESGRSESSENASFSPPAHAPPGAASPSWRVIACAAAVVSLGTLNQIAGKIRSKPLGQFDYFVSLCNAVLYFTVYTLALVLGYRWKVVPRENLSFVWPSLFPRSAAALSPSASAASDSASLSPSPLSSEPPYCSVSVPSPRCLPAASAGSSSRSAALWPAPFSSPLLPRHPVSSPSSVPAYPSPSSPPSPASPVSAPFGAWRLFVLTGLCDACGNILGFIAQPYVPGPLFSLATQAIVPFSCLCSLALLRRRYSCSQLAALLLVTVGFFVAWCPLVGPRQRLARSLTGDAPLWRAPHSLSPHAFECGEQRRPPVSEPEETLSVVSTLSQGLEPSAAREGGASRDRGKPDGRGNSLENAGAQEARAESADAKDRGAHGRLSNEAKAAEQLERSEPGIGMGTGGGGGVQERAALGAEAGGRSGRLCDEMRSCLRSPLVTFSLFRNVPYDPSVFVPFFENDNSFDGRCLSPASPASSVSSAPSIAASAPSPLSMTQDTASQSLGTVGSSQGSSLGRARQPGAARRSSTGGEDATHEADKNVRETSRRDEKQEKEEDRHEREETAREEWREDSTPRRSGEKEITTGPSSRMSVASDRVSPSTRNVKHEATRFSSREKKLYTSSAVPPYPSHSSSLSLPSSSFSPSSSSLSLLPSPSRFPPSSSVSPSSVSPSSVSPSSVSPSSVSPSSVSPSSVSPPATASVFSSRASRERDWRKEDGQDNESSEGDGSSPAVWLYMLLAAFSTFPTALSFALKEKLLCNYEEQQGRMQTEHSDSAGVLCLSESGVLRSCRAVGSASLVFSSGEGGASEDEEEEEEEERGEVEILATVQKFLRVGAPPERRRNEKGDRQTGSGDRANSGVRCREASLGGLGVSTARSASMCIQRKRQEEQGERQMGEADEERQGGEDDVERRRGDEQEKRQSGREKIYPRNLGARPASDLLLAAPRACAGQRMQRGEDLGGEKRRNGEDRERRGDSVARRRDSDEGGIFQRRDKEENQNEKFVSPRKSSRGLPSPAISPGDNRSELRYEEEQERDRRDVLSHHVGNMHVAGKQKLHVLVICAHGSFFQLVWILLSLPLSVFIGQAGDNTLPTYLARAFRCFVNDAGGLPPPLCRFALQAYCGYAAVNILFNVSLIGFVSAASSLLTFVCMKATLPLSIILYATFSWPLLDSQDVRVTSETAISLFLILLGIIWFHCETQKNQALFPLTGSPPCCWPLPCSRLFRFRR</sequence>
<feature type="compositionally biased region" description="Basic and acidic residues" evidence="7">
    <location>
        <begin position="977"/>
        <end position="1022"/>
    </location>
</feature>
<keyword evidence="5 8" id="KW-1133">Transmembrane helix</keyword>
<feature type="compositionally biased region" description="Basic and acidic residues" evidence="7">
    <location>
        <begin position="730"/>
        <end position="741"/>
    </location>
</feature>
<dbReference type="PANTHER" id="PTHR31326:SF1">
    <property type="entry name" value="PROTEIN CLT2, CHLOROPLASTIC"/>
    <property type="match status" value="1"/>
</dbReference>
<organism evidence="9 10">
    <name type="scientific">Toxoplasma gondii (strain ATCC 50611 / Me49)</name>
    <dbReference type="NCBI Taxonomy" id="508771"/>
    <lineage>
        <taxon>Eukaryota</taxon>
        <taxon>Sar</taxon>
        <taxon>Alveolata</taxon>
        <taxon>Apicomplexa</taxon>
        <taxon>Conoidasida</taxon>
        <taxon>Coccidia</taxon>
        <taxon>Eucoccidiorida</taxon>
        <taxon>Eimeriorina</taxon>
        <taxon>Sarcocystidae</taxon>
        <taxon>Toxoplasma</taxon>
    </lineage>
</organism>
<keyword evidence="4 8" id="KW-0812">Transmembrane</keyword>
<dbReference type="OrthoDB" id="333303at2759"/>
<dbReference type="EMBL" id="KE138835">
    <property type="protein sequence ID" value="EPT27321.1"/>
    <property type="molecule type" value="Genomic_DNA"/>
</dbReference>
<feature type="compositionally biased region" description="Polar residues" evidence="7">
    <location>
        <begin position="349"/>
        <end position="358"/>
    </location>
</feature>
<feature type="compositionally biased region" description="Low complexity" evidence="7">
    <location>
        <begin position="495"/>
        <end position="517"/>
    </location>
</feature>
<protein>
    <recommendedName>
        <fullName evidence="11">Transmembrane protein</fullName>
    </recommendedName>
</protein>
<keyword evidence="10" id="KW-1185">Reference proteome</keyword>
<feature type="compositionally biased region" description="Basic and acidic residues" evidence="7">
    <location>
        <begin position="390"/>
        <end position="420"/>
    </location>
</feature>
<keyword evidence="3" id="KW-0813">Transport</keyword>
<feature type="compositionally biased region" description="Basic and acidic residues" evidence="7">
    <location>
        <begin position="556"/>
        <end position="606"/>
    </location>
</feature>
<feature type="transmembrane region" description="Helical" evidence="8">
    <location>
        <begin position="285"/>
        <end position="304"/>
    </location>
</feature>
<dbReference type="PANTHER" id="PTHR31326">
    <property type="entry name" value="PROTEIN CLT2, CHLOROPLASTIC"/>
    <property type="match status" value="1"/>
</dbReference>
<keyword evidence="6 8" id="KW-0472">Membrane</keyword>
<dbReference type="GO" id="GO:0016020">
    <property type="term" value="C:membrane"/>
    <property type="evidence" value="ECO:0007669"/>
    <property type="project" value="UniProtKB-SubCell"/>
</dbReference>
<dbReference type="RefSeq" id="XP_018636108.1">
    <property type="nucleotide sequence ID" value="XM_018780217.1"/>
</dbReference>
<dbReference type="GeneID" id="7895098"/>
<feature type="compositionally biased region" description="Acidic residues" evidence="7">
    <location>
        <begin position="830"/>
        <end position="843"/>
    </location>
</feature>
<feature type="compositionally biased region" description="Low complexity" evidence="7">
    <location>
        <begin position="653"/>
        <end position="728"/>
    </location>
</feature>
<evidence type="ECO:0000313" key="10">
    <source>
        <dbReference type="Proteomes" id="UP000001529"/>
    </source>
</evidence>
<gene>
    <name evidence="9" type="ORF">TGME49_228730</name>
</gene>
<dbReference type="AlphaFoldDB" id="S8EV89"/>
<feature type="compositionally biased region" description="Basic and acidic residues" evidence="7">
    <location>
        <begin position="861"/>
        <end position="871"/>
    </location>
</feature>
<evidence type="ECO:0000256" key="1">
    <source>
        <dbReference type="ARBA" id="ARBA00004141"/>
    </source>
</evidence>